<protein>
    <recommendedName>
        <fullName evidence="2">SnoaL-like domain-containing protein</fullName>
    </recommendedName>
</protein>
<gene>
    <name evidence="3" type="ORF">E2R59_02330</name>
</gene>
<dbReference type="Proteomes" id="UP000295163">
    <property type="component" value="Unassembled WGS sequence"/>
</dbReference>
<dbReference type="Pfam" id="PF13577">
    <property type="entry name" value="SnoaL_4"/>
    <property type="match status" value="1"/>
</dbReference>
<comment type="caution">
    <text evidence="3">The sequence shown here is derived from an EMBL/GenBank/DDBJ whole genome shotgun (WGS) entry which is preliminary data.</text>
</comment>
<reference evidence="3 4" key="1">
    <citation type="submission" date="2019-03" db="EMBL/GenBank/DDBJ databases">
        <title>Genome Sequencing and Assembly of Various Microbes Isolated from Partially Reclaimed Soil and Acid Mine Drainage (AMD) Site.</title>
        <authorList>
            <person name="Steinbock B."/>
            <person name="Bechtold R."/>
            <person name="Sevigny J.L."/>
            <person name="Thomas D."/>
            <person name="Cuthill L.R."/>
            <person name="Aveiro Johannsen E.J."/>
            <person name="Thomas K."/>
            <person name="Ghosh A."/>
        </authorList>
    </citation>
    <scope>NUCLEOTIDE SEQUENCE [LARGE SCALE GENOMIC DNA]</scope>
    <source>
        <strain evidence="3 4">S-A3</strain>
    </source>
</reference>
<accession>A0A4R5YPZ0</accession>
<evidence type="ECO:0000313" key="4">
    <source>
        <dbReference type="Proteomes" id="UP000295163"/>
    </source>
</evidence>
<feature type="region of interest" description="Disordered" evidence="1">
    <location>
        <begin position="1"/>
        <end position="85"/>
    </location>
</feature>
<evidence type="ECO:0000313" key="3">
    <source>
        <dbReference type="EMBL" id="TDL46861.1"/>
    </source>
</evidence>
<name>A0A4R5YPZ0_KOCRO</name>
<dbReference type="AlphaFoldDB" id="A0A4R5YPZ0"/>
<feature type="domain" description="SnoaL-like" evidence="2">
    <location>
        <begin position="91"/>
        <end position="202"/>
    </location>
</feature>
<feature type="compositionally biased region" description="Basic residues" evidence="1">
    <location>
        <begin position="43"/>
        <end position="53"/>
    </location>
</feature>
<proteinExistence type="predicted"/>
<evidence type="ECO:0000259" key="2">
    <source>
        <dbReference type="Pfam" id="PF13577"/>
    </source>
</evidence>
<dbReference type="SUPFAM" id="SSF54427">
    <property type="entry name" value="NTF2-like"/>
    <property type="match status" value="1"/>
</dbReference>
<dbReference type="InterPro" id="IPR037401">
    <property type="entry name" value="SnoaL-like"/>
</dbReference>
<sequence>MLVQDAAADVGPEGGLRRLHRHVPPHRRRVADRAAHRGAPQRLRLRGARRGRLRTGPVRLRDVRRRRARGRRPDPPVSPAPGAGWDRVPAADALEIGTVLSRCARVVDARAWPDLDRVFTGDAVVVSPGGTARGPAEIAERTLAETRDPHLVTDTVLRRIAPDRVRAWSKWLVVCADGTARGGDQLDLFVRTPDGWRIAERRIAALDAPGLGTTGSGATARVLGTADFLA</sequence>
<feature type="compositionally biased region" description="Basic residues" evidence="1">
    <location>
        <begin position="17"/>
        <end position="30"/>
    </location>
</feature>
<dbReference type="Gene3D" id="3.10.450.50">
    <property type="match status" value="1"/>
</dbReference>
<evidence type="ECO:0000256" key="1">
    <source>
        <dbReference type="SAM" id="MobiDB-lite"/>
    </source>
</evidence>
<dbReference type="CDD" id="cd00531">
    <property type="entry name" value="NTF2_like"/>
    <property type="match status" value="1"/>
</dbReference>
<dbReference type="InterPro" id="IPR032710">
    <property type="entry name" value="NTF2-like_dom_sf"/>
</dbReference>
<dbReference type="EMBL" id="SMZT01000001">
    <property type="protein sequence ID" value="TDL46861.1"/>
    <property type="molecule type" value="Genomic_DNA"/>
</dbReference>
<organism evidence="3 4">
    <name type="scientific">Kocuria rosea</name>
    <name type="common">Deinococcus erythromyxa</name>
    <name type="synonym">Micrococcus rubens</name>
    <dbReference type="NCBI Taxonomy" id="1275"/>
    <lineage>
        <taxon>Bacteria</taxon>
        <taxon>Bacillati</taxon>
        <taxon>Actinomycetota</taxon>
        <taxon>Actinomycetes</taxon>
        <taxon>Micrococcales</taxon>
        <taxon>Micrococcaceae</taxon>
        <taxon>Kocuria</taxon>
    </lineage>
</organism>